<keyword evidence="1" id="KW-0812">Transmembrane</keyword>
<sequence>MSYAEAEPRTSFGPLSSGEGTYDPILVIISAVVVLVFLVIGYYVSRYFRNHQNKK</sequence>
<evidence type="ECO:0000256" key="1">
    <source>
        <dbReference type="SAM" id="Phobius"/>
    </source>
</evidence>
<evidence type="ECO:0000313" key="2">
    <source>
        <dbReference type="EMBL" id="WIV17760.1"/>
    </source>
</evidence>
<keyword evidence="1" id="KW-0472">Membrane</keyword>
<evidence type="ECO:0000313" key="3">
    <source>
        <dbReference type="Proteomes" id="UP001236415"/>
    </source>
</evidence>
<keyword evidence="3" id="KW-1185">Reference proteome</keyword>
<gene>
    <name evidence="2" type="ORF">QPK24_15195</name>
</gene>
<organism evidence="2 3">
    <name type="scientific">Paenibacillus polygoni</name>
    <dbReference type="NCBI Taxonomy" id="3050112"/>
    <lineage>
        <taxon>Bacteria</taxon>
        <taxon>Bacillati</taxon>
        <taxon>Bacillota</taxon>
        <taxon>Bacilli</taxon>
        <taxon>Bacillales</taxon>
        <taxon>Paenibacillaceae</taxon>
        <taxon>Paenibacillus</taxon>
    </lineage>
</organism>
<dbReference type="RefSeq" id="WP_285742489.1">
    <property type="nucleotide sequence ID" value="NZ_CP127162.1"/>
</dbReference>
<protein>
    <submittedName>
        <fullName evidence="2">Uncharacterized protein</fullName>
    </submittedName>
</protein>
<name>A0ABY8WXG3_9BACL</name>
<proteinExistence type="predicted"/>
<reference evidence="2 3" key="1">
    <citation type="submission" date="2023-06" db="EMBL/GenBank/DDBJ databases">
        <title>Paenibacillus polygonum sp. nov., an endophytic bacterium, isolated from Polygonum lapathifolium L. in Nanji Wetland National Nature Reserve, South of Poyang Lake, Jiangxi Province, China.</title>
        <authorList>
            <person name="Yu Z."/>
        </authorList>
    </citation>
    <scope>NUCLEOTIDE SEQUENCE [LARGE SCALE GENOMIC DNA]</scope>
    <source>
        <strain evidence="2 3">C31</strain>
    </source>
</reference>
<feature type="transmembrane region" description="Helical" evidence="1">
    <location>
        <begin position="25"/>
        <end position="45"/>
    </location>
</feature>
<keyword evidence="1" id="KW-1133">Transmembrane helix</keyword>
<dbReference type="Proteomes" id="UP001236415">
    <property type="component" value="Chromosome"/>
</dbReference>
<accession>A0ABY8WXG3</accession>
<dbReference type="EMBL" id="CP127162">
    <property type="protein sequence ID" value="WIV17760.1"/>
    <property type="molecule type" value="Genomic_DNA"/>
</dbReference>